<evidence type="ECO:0000256" key="7">
    <source>
        <dbReference type="ARBA" id="ARBA00022777"/>
    </source>
</evidence>
<comment type="pathway">
    <text evidence="1 13">Carbohydrate degradation; glycolysis; pyruvate from D-glyceraldehyde 3-phosphate: step 5/5.</text>
</comment>
<keyword evidence="17" id="KW-1185">Reference proteome</keyword>
<keyword evidence="11 16" id="KW-0670">Pyruvate</keyword>
<evidence type="ECO:0000256" key="12">
    <source>
        <dbReference type="NCBIfam" id="TIGR01064"/>
    </source>
</evidence>
<dbReference type="InterPro" id="IPR040442">
    <property type="entry name" value="Pyrv_kinase-like_dom_sf"/>
</dbReference>
<keyword evidence="6" id="KW-0547">Nucleotide-binding</keyword>
<dbReference type="EMBL" id="BAABRO010000009">
    <property type="protein sequence ID" value="GAA5508456.1"/>
    <property type="molecule type" value="Genomic_DNA"/>
</dbReference>
<comment type="similarity">
    <text evidence="2 13">Belongs to the pyruvate kinase family.</text>
</comment>
<dbReference type="InterPro" id="IPR015793">
    <property type="entry name" value="Pyrv_Knase_brl"/>
</dbReference>
<evidence type="ECO:0000256" key="10">
    <source>
        <dbReference type="ARBA" id="ARBA00023152"/>
    </source>
</evidence>
<name>A0ABP9VTH1_9BACT</name>
<dbReference type="InterPro" id="IPR001697">
    <property type="entry name" value="Pyr_Knase"/>
</dbReference>
<evidence type="ECO:0000259" key="15">
    <source>
        <dbReference type="Pfam" id="PF02887"/>
    </source>
</evidence>
<dbReference type="InterPro" id="IPR036918">
    <property type="entry name" value="Pyrv_Knase_C_sf"/>
</dbReference>
<evidence type="ECO:0000313" key="17">
    <source>
        <dbReference type="Proteomes" id="UP001416858"/>
    </source>
</evidence>
<dbReference type="PANTHER" id="PTHR11817">
    <property type="entry name" value="PYRUVATE KINASE"/>
    <property type="match status" value="1"/>
</dbReference>
<dbReference type="Gene3D" id="2.40.33.10">
    <property type="entry name" value="PK beta-barrel domain-like"/>
    <property type="match status" value="1"/>
</dbReference>
<evidence type="ECO:0000256" key="1">
    <source>
        <dbReference type="ARBA" id="ARBA00004997"/>
    </source>
</evidence>
<proteinExistence type="inferred from homology"/>
<dbReference type="PRINTS" id="PR01050">
    <property type="entry name" value="PYRUVTKNASE"/>
</dbReference>
<dbReference type="EC" id="2.7.1.40" evidence="3 12"/>
<sequence length="499" mass="54755">MLSEMPDTLISDTVRRYRHTHYRHTKIVATLGPATQSEEGLTRLINQGVDVFRLNMAHGTGEWAIEVTKRIRQTSDKVGRHVAVMMDVKGPEIRTGVVEQPIELVVGNRIRLQASSNPAPDDLDCPCVSVNYPDLARDVKVGATILIDSGLIRMRIMDKDDDGILCEVETPGMLTSRRHINLPGVHVNLPAVTEKDKHDLQAGAEAGIDFVALSFVRTAADIRTLQAYLKEIGSNARIVAKIEDQAGVQNMEEIIRESDGLMIARGDLGIEIDYHKLPLVQSQLIAACQSEGKPVIIATHLLESMIQSPMPTRAEVSDVSNAVREQADAVMLSGETTTGAYPFESVEVMKNIIRSIEPTVSRSLNSLITLREPKAKMLRSAALLAQELGQAGIVVFTRSGFLAYVLASLRPRGVPIYAFTDAEDTFNQMLLLWGVEPFLMEFSDDPDVTIANATERLRQSDWVTPGSWLVVITNVLAHGKVVDSLQLRQVEATPPAGST</sequence>
<accession>A0ABP9VTH1</accession>
<dbReference type="InterPro" id="IPR011037">
    <property type="entry name" value="Pyrv_Knase-like_insert_dom_sf"/>
</dbReference>
<dbReference type="Pfam" id="PF00224">
    <property type="entry name" value="PK"/>
    <property type="match status" value="1"/>
</dbReference>
<feature type="domain" description="Pyruvate kinase barrel" evidence="14">
    <location>
        <begin position="23"/>
        <end position="346"/>
    </location>
</feature>
<keyword evidence="7 13" id="KW-0418">Kinase</keyword>
<dbReference type="SUPFAM" id="SSF52935">
    <property type="entry name" value="PK C-terminal domain-like"/>
    <property type="match status" value="1"/>
</dbReference>
<keyword evidence="8" id="KW-0067">ATP-binding</keyword>
<dbReference type="SUPFAM" id="SSF51621">
    <property type="entry name" value="Phosphoenolpyruvate/pyruvate domain"/>
    <property type="match status" value="1"/>
</dbReference>
<dbReference type="SUPFAM" id="SSF50800">
    <property type="entry name" value="PK beta-barrel domain-like"/>
    <property type="match status" value="1"/>
</dbReference>
<keyword evidence="5" id="KW-0479">Metal-binding</keyword>
<keyword evidence="10 13" id="KW-0324">Glycolysis</keyword>
<protein>
    <recommendedName>
        <fullName evidence="3 12">Pyruvate kinase</fullName>
        <ecNumber evidence="3 12">2.7.1.40</ecNumber>
    </recommendedName>
</protein>
<dbReference type="Pfam" id="PF02887">
    <property type="entry name" value="PK_C"/>
    <property type="match status" value="1"/>
</dbReference>
<evidence type="ECO:0000256" key="8">
    <source>
        <dbReference type="ARBA" id="ARBA00022840"/>
    </source>
</evidence>
<dbReference type="Gene3D" id="3.20.20.60">
    <property type="entry name" value="Phosphoenolpyruvate-binding domains"/>
    <property type="match status" value="1"/>
</dbReference>
<feature type="domain" description="Pyruvate kinase C-terminal" evidence="15">
    <location>
        <begin position="377"/>
        <end position="475"/>
    </location>
</feature>
<dbReference type="InterPro" id="IPR015795">
    <property type="entry name" value="Pyrv_Knase_C"/>
</dbReference>
<dbReference type="NCBIfam" id="TIGR01064">
    <property type="entry name" value="pyruv_kin"/>
    <property type="match status" value="1"/>
</dbReference>
<evidence type="ECO:0000313" key="16">
    <source>
        <dbReference type="EMBL" id="GAA5508456.1"/>
    </source>
</evidence>
<evidence type="ECO:0000256" key="6">
    <source>
        <dbReference type="ARBA" id="ARBA00022741"/>
    </source>
</evidence>
<evidence type="ECO:0000256" key="13">
    <source>
        <dbReference type="RuleBase" id="RU000504"/>
    </source>
</evidence>
<dbReference type="Proteomes" id="UP001416858">
    <property type="component" value="Unassembled WGS sequence"/>
</dbReference>
<organism evidence="16 17">
    <name type="scientific">Novipirellula caenicola</name>
    <dbReference type="NCBI Taxonomy" id="1536901"/>
    <lineage>
        <taxon>Bacteria</taxon>
        <taxon>Pseudomonadati</taxon>
        <taxon>Planctomycetota</taxon>
        <taxon>Planctomycetia</taxon>
        <taxon>Pirellulales</taxon>
        <taxon>Pirellulaceae</taxon>
        <taxon>Novipirellula</taxon>
    </lineage>
</organism>
<evidence type="ECO:0000256" key="4">
    <source>
        <dbReference type="ARBA" id="ARBA00022679"/>
    </source>
</evidence>
<evidence type="ECO:0000256" key="3">
    <source>
        <dbReference type="ARBA" id="ARBA00012142"/>
    </source>
</evidence>
<reference evidence="16 17" key="1">
    <citation type="submission" date="2024-02" db="EMBL/GenBank/DDBJ databases">
        <title>Rhodopirellula caenicola NBRC 110016.</title>
        <authorList>
            <person name="Ichikawa N."/>
            <person name="Katano-Makiyama Y."/>
            <person name="Hidaka K."/>
        </authorList>
    </citation>
    <scope>NUCLEOTIDE SEQUENCE [LARGE SCALE GENOMIC DNA]</scope>
    <source>
        <strain evidence="16 17">NBRC 110016</strain>
    </source>
</reference>
<dbReference type="InterPro" id="IPR015806">
    <property type="entry name" value="Pyrv_Knase_insert_dom_sf"/>
</dbReference>
<dbReference type="InterPro" id="IPR015813">
    <property type="entry name" value="Pyrv/PenolPyrv_kinase-like_dom"/>
</dbReference>
<evidence type="ECO:0000256" key="9">
    <source>
        <dbReference type="ARBA" id="ARBA00022842"/>
    </source>
</evidence>
<keyword evidence="4 13" id="KW-0808">Transferase</keyword>
<evidence type="ECO:0000256" key="11">
    <source>
        <dbReference type="ARBA" id="ARBA00023317"/>
    </source>
</evidence>
<dbReference type="NCBIfam" id="NF004491">
    <property type="entry name" value="PRK05826.1"/>
    <property type="match status" value="1"/>
</dbReference>
<evidence type="ECO:0000256" key="2">
    <source>
        <dbReference type="ARBA" id="ARBA00008663"/>
    </source>
</evidence>
<dbReference type="GO" id="GO:0016301">
    <property type="term" value="F:kinase activity"/>
    <property type="evidence" value="ECO:0007669"/>
    <property type="project" value="UniProtKB-KW"/>
</dbReference>
<dbReference type="Gene3D" id="3.40.1380.20">
    <property type="entry name" value="Pyruvate kinase, C-terminal domain"/>
    <property type="match status" value="1"/>
</dbReference>
<gene>
    <name evidence="16" type="primary">pyk_2</name>
    <name evidence="16" type="ORF">Rcae01_03922</name>
</gene>
<evidence type="ECO:0000259" key="14">
    <source>
        <dbReference type="Pfam" id="PF00224"/>
    </source>
</evidence>
<keyword evidence="9 13" id="KW-0460">Magnesium</keyword>
<comment type="caution">
    <text evidence="16">The sequence shown here is derived from an EMBL/GenBank/DDBJ whole genome shotgun (WGS) entry which is preliminary data.</text>
</comment>
<evidence type="ECO:0000256" key="5">
    <source>
        <dbReference type="ARBA" id="ARBA00022723"/>
    </source>
</evidence>
<comment type="catalytic activity">
    <reaction evidence="13">
        <text>pyruvate + ATP = phosphoenolpyruvate + ADP + H(+)</text>
        <dbReference type="Rhea" id="RHEA:18157"/>
        <dbReference type="ChEBI" id="CHEBI:15361"/>
        <dbReference type="ChEBI" id="CHEBI:15378"/>
        <dbReference type="ChEBI" id="CHEBI:30616"/>
        <dbReference type="ChEBI" id="CHEBI:58702"/>
        <dbReference type="ChEBI" id="CHEBI:456216"/>
        <dbReference type="EC" id="2.7.1.40"/>
    </reaction>
</comment>